<dbReference type="GO" id="GO:0007076">
    <property type="term" value="P:mitotic chromosome condensation"/>
    <property type="evidence" value="ECO:0007669"/>
    <property type="project" value="TreeGrafter"/>
</dbReference>
<dbReference type="GO" id="GO:0000785">
    <property type="term" value="C:chromatin"/>
    <property type="evidence" value="ECO:0007669"/>
    <property type="project" value="TreeGrafter"/>
</dbReference>
<evidence type="ECO:0000313" key="4">
    <source>
        <dbReference type="Proteomes" id="UP000009170"/>
    </source>
</evidence>
<keyword evidence="4" id="KW-1185">Reference proteome</keyword>
<feature type="coiled-coil region" evidence="1">
    <location>
        <begin position="305"/>
        <end position="436"/>
    </location>
</feature>
<evidence type="ECO:0000313" key="3">
    <source>
        <dbReference type="EMBL" id="CEF97983.1"/>
    </source>
</evidence>
<feature type="coiled-coil region" evidence="1">
    <location>
        <begin position="1415"/>
        <end position="1498"/>
    </location>
</feature>
<feature type="compositionally biased region" description="Basic and acidic residues" evidence="2">
    <location>
        <begin position="57"/>
        <end position="66"/>
    </location>
</feature>
<protein>
    <submittedName>
        <fullName evidence="3">Prefoldin</fullName>
    </submittedName>
</protein>
<feature type="region of interest" description="Disordered" evidence="2">
    <location>
        <begin position="43"/>
        <end position="175"/>
    </location>
</feature>
<feature type="compositionally biased region" description="Basic and acidic residues" evidence="2">
    <location>
        <begin position="3832"/>
        <end position="3862"/>
    </location>
</feature>
<feature type="compositionally biased region" description="Basic and acidic residues" evidence="2">
    <location>
        <begin position="4003"/>
        <end position="4012"/>
    </location>
</feature>
<dbReference type="GO" id="GO:0000796">
    <property type="term" value="C:condensin complex"/>
    <property type="evidence" value="ECO:0007669"/>
    <property type="project" value="TreeGrafter"/>
</dbReference>
<dbReference type="GO" id="GO:0003682">
    <property type="term" value="F:chromatin binding"/>
    <property type="evidence" value="ECO:0007669"/>
    <property type="project" value="TreeGrafter"/>
</dbReference>
<accession>A0A090N3E6</accession>
<reference evidence="4" key="1">
    <citation type="journal article" date="2006" name="Proc. Natl. Acad. Sci. U.S.A.">
        <title>Genome analysis of the smallest free-living eukaryote Ostreococcus tauri unveils many unique features.</title>
        <authorList>
            <person name="Derelle E."/>
            <person name="Ferraz C."/>
            <person name="Rombauts S."/>
            <person name="Rouze P."/>
            <person name="Worden A.Z."/>
            <person name="Robbens S."/>
            <person name="Partensky F."/>
            <person name="Degroeve S."/>
            <person name="Echeynie S."/>
            <person name="Cooke R."/>
            <person name="Saeys Y."/>
            <person name="Wuyts J."/>
            <person name="Jabbari K."/>
            <person name="Bowler C."/>
            <person name="Panaud O."/>
            <person name="Piegu B."/>
            <person name="Ball S.G."/>
            <person name="Ral J.-P."/>
            <person name="Bouget F.-Y."/>
            <person name="Piganeau G."/>
            <person name="De Baets B."/>
            <person name="Picard A."/>
            <person name="Delseny M."/>
            <person name="Demaille J."/>
            <person name="Van de Peer Y."/>
            <person name="Moreau H."/>
        </authorList>
    </citation>
    <scope>NUCLEOTIDE SEQUENCE [LARGE SCALE GENOMIC DNA]</scope>
    <source>
        <strain evidence="4">OTTH 0595 / CCAP 157/2 / RCC745</strain>
    </source>
</reference>
<dbReference type="Gene3D" id="1.10.287.1490">
    <property type="match status" value="2"/>
</dbReference>
<dbReference type="InParanoid" id="A0A090N3E6"/>
<sequence length="4187" mass="475304">MSGNGARVLGRDGLRGERDSAEATLKAMRSDKFEWLAKCRFGGEGCELPASEPAEVAGERGDEGRSKSSNIFKGLLLGVDMRKDAPDDVLSRPRADKKREKPPKPPPPKPTPPKPTPPKPTPPKPTPPKPTPPKPTPPAEKEDSESTLTRLLGALSQDDDSFGETKNSSPLIKRVDNPLGVSFRVDPLALLRRGETEVAGGGDVDDSWRIRALQAEDALRKERKSCEDCHTKRDKLEASLARHEEWLKTEREKTAALGQELNDLRAQMDENLRDLSSKSESERIKSKRALDAAIDAANRAAKDAALDEQRKRDQIEDVNAKLKRQIKELEGANTAAEARISKLEDELKNAFEIKSSISVTTMTNSAFAELETAKQRLELTNEELLKSRDGKSAEIDRLKGELQDLKDQLNATKGERDDAQRALKHAEKTLQSEKSALQKDLERQCHTVTVIERKLRQTTESHVREMTYIRSKLTKSEEARATDRKVFDSERSGLRSEIARLMQLLAKAESREEHARNRKRIAEEEVSVANAKIRDLRMSDRHNYDASQSLPDVERTLVERRSGLSFSHLLLKMQNFALKSRIVECVNTIEQLRLDYSEAQVQVRSTRDLRRADNESNEALFDDLRRQNVALHDQVEKLQVDKTTAEQTHSAHVLRSTAVITQLKQRLNDSEAAIVATRQASSDALSALQKMFDEQKTSSAEALAAIEETLKAKDTDMLALREELASNGRMILAESENGAVLRKRITALEQELDEKSAELSKSRAALSVAKWRASIRTTTLKSANDALVLSLDSLKSEIQSMNELRRKDLQRITSLEDELTGRPNFSQDDGALPSTNTTDEQTIATLEKKCRELRAKNDEDVAKYRRLLREKEKESVQQKQDEIMKLREAHSIINTQALDLSRLEAKNAQLESAISECTKTASSTEQQMIASRKSLLAMQRRCDTLEKERVELQQKMTLDPAASLVSRELELEAQLTKLRIQNDSKCLELETIEKRLQGERANDIKELEQMVEFLQHNLSSMTSMRDEAKSELQQLANELRVLKQQCVKNEEFATSREQEMSHSLKTLRSSLDAAVKGSASIQRHHDALQKKADAQNIELTKQNDELRDIIAKLRAEYKAGMDQRDQRIAALEKSNEEYEASINEKTTKYSRDLEDEMKHLQNTVVSEQKSYAAFVKATKRERAKMRWVALRDKLRMRQRHANYYGVSVDFAKSLKRQLVEHGYEATKTCRSMSAEIEKLKKELEEMRSGKDSLAEVIKEHSADSSSKLALIRWEYLVRALRLQNRHRRFCEHANQFAGALKNEIQSAEAIKFKNSAALAARDNRIQALEDMVNDYQSSMHEAKTAYSSSLEKEIIDVRSHADVLRSKLIQARWSWMCLALRSKKRHERYLTVSKDFSKSMKAEHSYLADTYTKTVRSRNDSIAKLQKQLDDATQTTKILRDEIESLKKDAKTTAKQAVERDKCVKDLNSTIEELRQQLKEASANVQSLKKTLSDANGALSDAHLSLDRSKSNQAVLRWHFTFALLKSNARRHRHASNCKHIIGALRREMKEFGATRVAHRMILASRDKRISTLEEVIQGYQESLHEQQTSYSRKLEDELGELRDRVNQESQAHVLSMAAMKASRTQTRWVTFCRALRFRQSHIRFLQVSREFGFSMKTEFGVYVESATNTIRSLGGDIDKLKKDLDESDAKRRALEDDMGKTRKQRDDVEKALDIERRKSSAHSGQLAHAKKSYEQELANVRKQLENEIAKNANSKKALDARINELQALVASLEKGNAELQASAEQTKSRLSREEAKLRSDLAAIQNRFEKLKKDLDESDAKRRALEDEMGKTRKQRDDVEKALDIERRKSSAHSGQLAHAKKSYEQELANVRKQLENEIAKNANSKKALDARINELQALVASLEEGNAELQASAEQTKSRLSGEEAKLRSDLAATHKRLSQLSNDHSKLKDDKADECAKLRWRLLILSANMQARHKRFFSVSKGFSRAVAEDHEIKAGYDAKIIESQNAVIARLKDRIALLENTEKQLLEDISALKVQSSADDVKSRTELADLQLKLTESKTIINTLKEEIDDMSKDAKKRADEATRLSRIEADALRVRVRDLEKKLEISSKAARKIEEKLNGEIEKLREQLDKARAKDIHTKRIRELETKVSSQEASIDELEKLLTTVKHAHQDDIEAERKRIGDLERELERARLAIQEYDATLEAAKTASSGNTQSLHTDIQNLREMLDNAESANKKQLVAARTKLAIFRWAWMCRLLQSRQIHHRHVQLVKAYTAEKLVDARRWQATSDTTVRSLNDQLLDAKAKLADHDKTEAALRDSQVRVAGLDVELAELRANRDKAAAESDKALRRLQDANAQLVRDIDALTKTHETEVALERANAEQTKADYEAQIEDLKSKIRCMEDEAVERERLAQEDFRLELEAERQRMKSKANSDAAFEHSRVLQIREDLEKQLEELRKRMKADAEAAEARGRQMQADFEQQIADLIEVNKKEHTVNKFRHASTLGLRDKRIHELEALLLEAQSGWEMLKSSSTGDLITLRRELAESRNQIEALEAARELDSDAKRVEEMIALEKQIGLLKNDLEQAKASIGQLNSQLSAKDGALTSAEQNTKSTCSLLRWVWMCRLLQYRQIHHRHVQLVKAYTAEKLVDARRWQATSDTTIRSLNDQLLDAKAKLADHDKTGAALSGRAAQVAELERRIADLELELGELRRVSEEAAADGENEARRLRDANANLAAEIDGLNEKIGFLNSQLSAKDGALTSAERNTKSTCSLLRWVWMCRLLQSRQIHHRHVQLVKAYTAEKLVDARRWQATSDTTIRSLNDQLLDAKAKLADHDKTEAALSGRAAQVAELERRIADLELELGELRRVSEKAAADGENEARRLRDANASLAAEIDGLNEKLRVLQRDNDDELKKVKADHEAQVEQLRGLLRQVAEDAADGEREAQENFKNMLEALASRHKAKVRSDAEDAESRYNLMVEEFERQLADLKLRSSTEMAEATKRLDQAQADFEQQLKDIGEVQKKEINVMKFRHSSALEVRDSRIEELENMLLTREGDVEKMRASQSGDAISSRRQLTDLRISIEDLKTKSTADAEEAERLTKRLEHEIAALRSKILSLEGANDDAVMQLKSQRGVFLWRLLLNSARLRDKHSRFRNIAVTHSKATISELIKHKMTANATIRTLQDKGGNAKEMMKEIEALKKHIAQLENDQAKAELELLRQRAAGTDEAARLDEKLKAAQEKLVEQNLKLALIPKSQAQISQLEEDKRKLGAELDGLRAALSAAERSSEGANDDAVMQLKSQRGVFLWRLLLNSARLRDKHSRFRNIAVTHSKATISELIKHKMTANATIRTLQDKGGNAKEMMKEIEALKKHIAQLENDQAKAELELLRQRAAGTDEAARLDEKLKAAQEKLVEQNLKLALIPKSQAQISQLEEDKRKLGAELDGLRAALSAAERLQHQQPVSDVNDSLFVVLKERITHLEQELVEMERNHTTNIEKITMENKFALEKEVNDRESAARGYARIIEDLEGDLAEMTSSRDVAVSDMMQLRLRLDELERTAKAKSVESSGNNSNIRDLEREIHVLRTKIDHLEAELATERSGREREAKAHRDKLAARDREVSNISNAHQIASEETIRVRKELTLKITSQTTHIERLEMQVKELKAAHDAMQNDLDAEAARSSAKSADLLTAEHKLNNENDSLRQKLADALEETDRLRLEKDFIAKEFNFFQIESRQSADLLQRKLERTQAQLNDAEVQIAKLRAQVQEFAAEQEELMFESQRIQKGSDVKITKLQSELSSMRIQYEEQSRELSDSLQQRIDALQEELDAERHESTKARESAVREVEASRTGEEEMRAKVSDLESAFATAREDATALEEDLKASQEALEYAENWAKMSDKRAQGAEDFVMTLKVEIAELKKSLATAKAQPDDGKTKELEKLLNECQEKCQSQMTEINELQKSSATAKAQPDDGKTKELEKLLNECQEKCQSQMTEINELRTERDKLKAKPEPVPVNPNVSSEKVNFDLGEEFKLDLPEIPERHPASPPPKPVYAPPPPLKPVYAPPEPEREYEYDVSTEMQRSYTTTKDVVTTYSDEIEEFEDDEPMNYGVIEEEEEVLEIVEYDSDGNEIIVESRTLEPGEELNANTVLDDYSERNSRSEPATTVARRGGLWARMDDAAEGIMD</sequence>
<feature type="compositionally biased region" description="Pro residues" evidence="2">
    <location>
        <begin position="4047"/>
        <end position="4068"/>
    </location>
</feature>
<feature type="coiled-coil region" evidence="1">
    <location>
        <begin position="2005"/>
        <end position="2244"/>
    </location>
</feature>
<feature type="region of interest" description="Disordered" evidence="2">
    <location>
        <begin position="4040"/>
        <end position="4092"/>
    </location>
</feature>
<dbReference type="STRING" id="70448.A0A090N3E6"/>
<feature type="coiled-coil region" evidence="1">
    <location>
        <begin position="1229"/>
        <end position="1256"/>
    </location>
</feature>
<feature type="coiled-coil region" evidence="1">
    <location>
        <begin position="491"/>
        <end position="525"/>
    </location>
</feature>
<feature type="region of interest" description="Disordered" evidence="2">
    <location>
        <begin position="4137"/>
        <end position="4168"/>
    </location>
</feature>
<feature type="coiled-coil region" evidence="1">
    <location>
        <begin position="589"/>
        <end position="765"/>
    </location>
</feature>
<feature type="coiled-coil region" evidence="1">
    <location>
        <begin position="3364"/>
        <end position="3495"/>
    </location>
</feature>
<dbReference type="KEGG" id="ota:OT_ostta05g02426"/>
<feature type="compositionally biased region" description="Pro residues" evidence="2">
    <location>
        <begin position="104"/>
        <end position="138"/>
    </location>
</feature>
<dbReference type="GeneID" id="9835068"/>
<feature type="region of interest" description="Disordered" evidence="2">
    <location>
        <begin position="4003"/>
        <end position="4028"/>
    </location>
</feature>
<dbReference type="PANTHER" id="PTHR43941:SF1">
    <property type="entry name" value="STRUCTURAL MAINTENANCE OF CHROMOSOMES PROTEIN 2"/>
    <property type="match status" value="1"/>
</dbReference>
<feature type="region of interest" description="Disordered" evidence="2">
    <location>
        <begin position="817"/>
        <end position="840"/>
    </location>
</feature>
<feature type="coiled-coil region" evidence="1">
    <location>
        <begin position="2666"/>
        <end position="2756"/>
    </location>
</feature>
<feature type="region of interest" description="Disordered" evidence="2">
    <location>
        <begin position="3831"/>
        <end position="3862"/>
    </location>
</feature>
<feature type="compositionally biased region" description="Polar residues" evidence="2">
    <location>
        <begin position="4080"/>
        <end position="4092"/>
    </location>
</feature>
<feature type="compositionally biased region" description="Basic and acidic residues" evidence="2">
    <location>
        <begin position="80"/>
        <end position="103"/>
    </location>
</feature>
<dbReference type="Proteomes" id="UP000009170">
    <property type="component" value="Unassembled WGS sequence"/>
</dbReference>
<evidence type="ECO:0000256" key="2">
    <source>
        <dbReference type="SAM" id="MobiDB-lite"/>
    </source>
</evidence>
<feature type="coiled-coil region" evidence="1">
    <location>
        <begin position="2296"/>
        <end position="2415"/>
    </location>
</feature>
<feature type="region of interest" description="Disordered" evidence="2">
    <location>
        <begin position="3603"/>
        <end position="3623"/>
    </location>
</feature>
<dbReference type="GO" id="GO:0000793">
    <property type="term" value="C:condensed chromosome"/>
    <property type="evidence" value="ECO:0007669"/>
    <property type="project" value="TreeGrafter"/>
</dbReference>
<name>A0A090N3E6_OSTTA</name>
<feature type="coiled-coil region" evidence="1">
    <location>
        <begin position="1664"/>
        <end position="1928"/>
    </location>
</feature>
<feature type="coiled-coil region" evidence="1">
    <location>
        <begin position="2540"/>
        <end position="2600"/>
    </location>
</feature>
<feature type="coiled-coil region" evidence="1">
    <location>
        <begin position="3091"/>
        <end position="3125"/>
    </location>
</feature>
<dbReference type="RefSeq" id="XP_022839009.1">
    <property type="nucleotide sequence ID" value="XM_022984259.1"/>
</dbReference>
<feature type="coiled-coil region" evidence="1">
    <location>
        <begin position="3543"/>
        <end position="3598"/>
    </location>
</feature>
<feature type="coiled-coil region" evidence="1">
    <location>
        <begin position="1004"/>
        <end position="1045"/>
    </location>
</feature>
<feature type="coiled-coil region" evidence="1">
    <location>
        <begin position="2976"/>
        <end position="3028"/>
    </location>
</feature>
<dbReference type="OrthoDB" id="10692041at2759"/>
<dbReference type="PANTHER" id="PTHR43941">
    <property type="entry name" value="STRUCTURAL MAINTENANCE OF CHROMOSOMES PROTEIN 2"/>
    <property type="match status" value="1"/>
</dbReference>
<feature type="compositionally biased region" description="Polar residues" evidence="2">
    <location>
        <begin position="823"/>
        <end position="840"/>
    </location>
</feature>
<dbReference type="EMBL" id="CAID01000005">
    <property type="protein sequence ID" value="CEF97983.1"/>
    <property type="molecule type" value="Genomic_DNA"/>
</dbReference>
<keyword evidence="1" id="KW-0175">Coiled coil</keyword>
<organism evidence="3 4">
    <name type="scientific">Ostreococcus tauri</name>
    <name type="common">Marine green alga</name>
    <dbReference type="NCBI Taxonomy" id="70448"/>
    <lineage>
        <taxon>Eukaryota</taxon>
        <taxon>Viridiplantae</taxon>
        <taxon>Chlorophyta</taxon>
        <taxon>Mamiellophyceae</taxon>
        <taxon>Mamiellales</taxon>
        <taxon>Bathycoccaceae</taxon>
        <taxon>Ostreococcus</taxon>
    </lineage>
</organism>
<feature type="coiled-coil region" evidence="1">
    <location>
        <begin position="1085"/>
        <end position="1170"/>
    </location>
</feature>
<feature type="coiled-coil region" evidence="1">
    <location>
        <begin position="2822"/>
        <end position="2948"/>
    </location>
</feature>
<comment type="caution">
    <text evidence="3">The sequence shown here is derived from an EMBL/GenBank/DDBJ whole genome shotgun (WGS) entry which is preliminary data.</text>
</comment>
<feature type="coiled-coil region" evidence="1">
    <location>
        <begin position="3194"/>
        <end position="3291"/>
    </location>
</feature>
<gene>
    <name evidence="3" type="ORF">OT_ostta05g02426</name>
</gene>
<proteinExistence type="predicted"/>
<reference evidence="3 4" key="2">
    <citation type="journal article" date="2014" name="BMC Genomics">
        <title>An improved genome of the model marine alga Ostreococcus tauri unfolds by assessing Illumina de novo assemblies.</title>
        <authorList>
            <person name="Blanc-Mathieu R."/>
            <person name="Verhelst B."/>
            <person name="Derelle E."/>
            <person name="Rombauts S."/>
            <person name="Bouget F.Y."/>
            <person name="Carre I."/>
            <person name="Chateau A."/>
            <person name="Eyre-Walker A."/>
            <person name="Grimsley N."/>
            <person name="Moreau H."/>
            <person name="Piegu B."/>
            <person name="Rivals E."/>
            <person name="Schackwitz W."/>
            <person name="Van de Peer Y."/>
            <person name="Piganeau G."/>
        </authorList>
    </citation>
    <scope>NUCLEOTIDE SEQUENCE [LARGE SCALE GENOMIC DNA]</scope>
    <source>
        <strain evidence="4">OTTH 0595 / CCAP 157/2 / RCC745</strain>
    </source>
</reference>
<evidence type="ECO:0000256" key="1">
    <source>
        <dbReference type="SAM" id="Coils"/>
    </source>
</evidence>
<feature type="coiled-coil region" evidence="1">
    <location>
        <begin position="2443"/>
        <end position="2481"/>
    </location>
</feature>